<proteinExistence type="predicted"/>
<accession>A0A1I4CGU5</accession>
<evidence type="ECO:0000313" key="2">
    <source>
        <dbReference type="EMBL" id="SFK80462.1"/>
    </source>
</evidence>
<dbReference type="EMBL" id="FOTC01000001">
    <property type="protein sequence ID" value="SFK80462.1"/>
    <property type="molecule type" value="Genomic_DNA"/>
</dbReference>
<reference evidence="3" key="1">
    <citation type="submission" date="2016-10" db="EMBL/GenBank/DDBJ databases">
        <authorList>
            <person name="Varghese N."/>
            <person name="Submissions S."/>
        </authorList>
    </citation>
    <scope>NUCLEOTIDE SEQUENCE [LARGE SCALE GENOMIC DNA]</scope>
    <source>
        <strain evidence="3">CGMCC 1.7738</strain>
    </source>
</reference>
<evidence type="ECO:0000313" key="3">
    <source>
        <dbReference type="Proteomes" id="UP000199607"/>
    </source>
</evidence>
<protein>
    <submittedName>
        <fullName evidence="2">Uncharacterized protein</fullName>
    </submittedName>
</protein>
<keyword evidence="1" id="KW-0472">Membrane</keyword>
<organism evidence="2 3">
    <name type="scientific">Halogranum rubrum</name>
    <dbReference type="NCBI Taxonomy" id="553466"/>
    <lineage>
        <taxon>Archaea</taxon>
        <taxon>Methanobacteriati</taxon>
        <taxon>Methanobacteriota</taxon>
        <taxon>Stenosarchaea group</taxon>
        <taxon>Halobacteria</taxon>
        <taxon>Halobacteriales</taxon>
        <taxon>Haloferacaceae</taxon>
    </lineage>
</organism>
<dbReference type="Proteomes" id="UP000199607">
    <property type="component" value="Unassembled WGS sequence"/>
</dbReference>
<feature type="transmembrane region" description="Helical" evidence="1">
    <location>
        <begin position="27"/>
        <end position="46"/>
    </location>
</feature>
<sequence>MSSENDFESGDDATGLATITRDALGEWQLWLTALGAIAVAAYAFTVGTNVPNGYVPFFGVLGVLATLYGFHDMQTTPDLT</sequence>
<evidence type="ECO:0000256" key="1">
    <source>
        <dbReference type="SAM" id="Phobius"/>
    </source>
</evidence>
<keyword evidence="1" id="KW-1133">Transmembrane helix</keyword>
<keyword evidence="1" id="KW-0812">Transmembrane</keyword>
<dbReference type="AlphaFoldDB" id="A0A1I4CGU5"/>
<keyword evidence="3" id="KW-1185">Reference proteome</keyword>
<feature type="transmembrane region" description="Helical" evidence="1">
    <location>
        <begin position="53"/>
        <end position="71"/>
    </location>
</feature>
<dbReference type="RefSeq" id="WP_089866916.1">
    <property type="nucleotide sequence ID" value="NZ_FOTC01000001.1"/>
</dbReference>
<gene>
    <name evidence="2" type="ORF">SAMN04487950_1178</name>
</gene>
<name>A0A1I4CGU5_9EURY</name>